<protein>
    <submittedName>
        <fullName evidence="1">Uncharacterized protein</fullName>
    </submittedName>
</protein>
<evidence type="ECO:0000313" key="2">
    <source>
        <dbReference type="Proteomes" id="UP000183104"/>
    </source>
</evidence>
<dbReference type="OrthoDB" id="5784507at2"/>
<dbReference type="AlphaFoldDB" id="A0A0P9ECJ9"/>
<name>A0A0P9ECJ9_9GAMM</name>
<proteinExistence type="predicted"/>
<dbReference type="Proteomes" id="UP000183104">
    <property type="component" value="Unassembled WGS sequence"/>
</dbReference>
<evidence type="ECO:0000313" key="1">
    <source>
        <dbReference type="EMBL" id="SCY10427.1"/>
    </source>
</evidence>
<dbReference type="RefSeq" id="WP_054965953.1">
    <property type="nucleotide sequence ID" value="NZ_FMUN01000003.1"/>
</dbReference>
<dbReference type="InterPro" id="IPR003787">
    <property type="entry name" value="Sulphur_relay_DsrE/F-like"/>
</dbReference>
<sequence>MEESQIDFAIVMTSGPDTPKRLASPFFLAATSAAEEMSVVVYFTGQGTVLLKKGEAENAYPKEGGKSVKHFMDQALGNGAQFVACKASLDLNEISPDDLAFDVPMVGVAEALPYLEASKKLISF</sequence>
<organism evidence="1 2">
    <name type="scientific">Thiohalorhabdus denitrificans</name>
    <dbReference type="NCBI Taxonomy" id="381306"/>
    <lineage>
        <taxon>Bacteria</taxon>
        <taxon>Pseudomonadati</taxon>
        <taxon>Pseudomonadota</taxon>
        <taxon>Gammaproteobacteria</taxon>
        <taxon>Thiohalorhabdales</taxon>
        <taxon>Thiohalorhabdaceae</taxon>
        <taxon>Thiohalorhabdus</taxon>
    </lineage>
</organism>
<dbReference type="STRING" id="381306.AN478_07250"/>
<dbReference type="PANTHER" id="PTHR34655:SF2">
    <property type="entry name" value="PEROXIREDOXIN FAMILY PROTEIN"/>
    <property type="match status" value="1"/>
</dbReference>
<dbReference type="Gene3D" id="3.40.1260.10">
    <property type="entry name" value="DsrEFH-like"/>
    <property type="match status" value="1"/>
</dbReference>
<dbReference type="PANTHER" id="PTHR34655">
    <property type="entry name" value="CONSERVED WITHIN P. AEROPHILUM"/>
    <property type="match status" value="1"/>
</dbReference>
<gene>
    <name evidence="1" type="ORF">SAMN05661077_1213</name>
</gene>
<keyword evidence="2" id="KW-1185">Reference proteome</keyword>
<dbReference type="Pfam" id="PF02635">
    <property type="entry name" value="DsrE"/>
    <property type="match status" value="1"/>
</dbReference>
<dbReference type="SUPFAM" id="SSF75169">
    <property type="entry name" value="DsrEFH-like"/>
    <property type="match status" value="1"/>
</dbReference>
<accession>A0A0P9ECJ9</accession>
<dbReference type="InterPro" id="IPR027396">
    <property type="entry name" value="DsrEFH-like"/>
</dbReference>
<reference evidence="2" key="1">
    <citation type="submission" date="2016-10" db="EMBL/GenBank/DDBJ databases">
        <authorList>
            <person name="Varghese N."/>
        </authorList>
    </citation>
    <scope>NUCLEOTIDE SEQUENCE [LARGE SCALE GENOMIC DNA]</scope>
    <source>
        <strain evidence="2">HL 19</strain>
    </source>
</reference>
<dbReference type="EMBL" id="FMUN01000003">
    <property type="protein sequence ID" value="SCY10427.1"/>
    <property type="molecule type" value="Genomic_DNA"/>
</dbReference>